<dbReference type="EMBL" id="VRYY01000442">
    <property type="protein sequence ID" value="MBG3878015.1"/>
    <property type="molecule type" value="Genomic_DNA"/>
</dbReference>
<proteinExistence type="predicted"/>
<comment type="caution">
    <text evidence="2">The sequence shown here is derived from an EMBL/GenBank/DDBJ whole genome shotgun (WGS) entry which is preliminary data.</text>
</comment>
<gene>
    <name evidence="2" type="ORF">FVW20_13610</name>
</gene>
<organism evidence="2 3">
    <name type="scientific">Nitratidesulfovibrio oxamicus</name>
    <dbReference type="NCBI Taxonomy" id="32016"/>
    <lineage>
        <taxon>Bacteria</taxon>
        <taxon>Pseudomonadati</taxon>
        <taxon>Thermodesulfobacteriota</taxon>
        <taxon>Desulfovibrionia</taxon>
        <taxon>Desulfovibrionales</taxon>
        <taxon>Desulfovibrionaceae</taxon>
        <taxon>Nitratidesulfovibrio</taxon>
    </lineage>
</organism>
<evidence type="ECO:0000313" key="3">
    <source>
        <dbReference type="Proteomes" id="UP001194469"/>
    </source>
</evidence>
<protein>
    <submittedName>
        <fullName evidence="2">Uncharacterized protein</fullName>
    </submittedName>
</protein>
<evidence type="ECO:0000313" key="2">
    <source>
        <dbReference type="EMBL" id="MBG3878015.1"/>
    </source>
</evidence>
<reference evidence="2 3" key="1">
    <citation type="submission" date="2019-08" db="EMBL/GenBank/DDBJ databases">
        <authorList>
            <person name="Luo N."/>
        </authorList>
    </citation>
    <scope>NUCLEOTIDE SEQUENCE [LARGE SCALE GENOMIC DNA]</scope>
    <source>
        <strain evidence="2 3">NCIMB 9442</strain>
    </source>
</reference>
<feature type="region of interest" description="Disordered" evidence="1">
    <location>
        <begin position="1"/>
        <end position="29"/>
    </location>
</feature>
<sequence length="156" mass="16412">MAPMIQPPTQHGSSTMNTTQTETTTSITPSSSAAALLCDRLSYCLSAVHAVDRIASLLGLPPSTVANLLAPVMGNTEHGKGPDITRLDTLFHTAKVFGLIEEYAIWEAPTATEGPDIGAPQITVEATDTQWLEYRIVLPGAEVVLALPGAGEALMN</sequence>
<keyword evidence="3" id="KW-1185">Reference proteome</keyword>
<name>A0ABS0J7A9_9BACT</name>
<feature type="compositionally biased region" description="Low complexity" evidence="1">
    <location>
        <begin position="13"/>
        <end position="29"/>
    </location>
</feature>
<dbReference type="Proteomes" id="UP001194469">
    <property type="component" value="Unassembled WGS sequence"/>
</dbReference>
<accession>A0ABS0J7A9</accession>
<evidence type="ECO:0000256" key="1">
    <source>
        <dbReference type="SAM" id="MobiDB-lite"/>
    </source>
</evidence>